<proteinExistence type="predicted"/>
<comment type="caution">
    <text evidence="1">The sequence shown here is derived from an EMBL/GenBank/DDBJ whole genome shotgun (WGS) entry which is preliminary data.</text>
</comment>
<evidence type="ECO:0000313" key="1">
    <source>
        <dbReference type="EMBL" id="OVA15474.1"/>
    </source>
</evidence>
<protein>
    <submittedName>
        <fullName evidence="1">Uncharacterized protein</fullName>
    </submittedName>
</protein>
<dbReference type="AlphaFoldDB" id="A0A200QYD1"/>
<evidence type="ECO:0000313" key="2">
    <source>
        <dbReference type="Proteomes" id="UP000195402"/>
    </source>
</evidence>
<reference evidence="1 2" key="1">
    <citation type="journal article" date="2017" name="Mol. Plant">
        <title>The Genome of Medicinal Plant Macleaya cordata Provides New Insights into Benzylisoquinoline Alkaloids Metabolism.</title>
        <authorList>
            <person name="Liu X."/>
            <person name="Liu Y."/>
            <person name="Huang P."/>
            <person name="Ma Y."/>
            <person name="Qing Z."/>
            <person name="Tang Q."/>
            <person name="Cao H."/>
            <person name="Cheng P."/>
            <person name="Zheng Y."/>
            <person name="Yuan Z."/>
            <person name="Zhou Y."/>
            <person name="Liu J."/>
            <person name="Tang Z."/>
            <person name="Zhuo Y."/>
            <person name="Zhang Y."/>
            <person name="Yu L."/>
            <person name="Huang J."/>
            <person name="Yang P."/>
            <person name="Peng Q."/>
            <person name="Zhang J."/>
            <person name="Jiang W."/>
            <person name="Zhang Z."/>
            <person name="Lin K."/>
            <person name="Ro D.K."/>
            <person name="Chen X."/>
            <person name="Xiong X."/>
            <person name="Shang Y."/>
            <person name="Huang S."/>
            <person name="Zeng J."/>
        </authorList>
    </citation>
    <scope>NUCLEOTIDE SEQUENCE [LARGE SCALE GENOMIC DNA]</scope>
    <source>
        <strain evidence="2">cv. BLH2017</strain>
        <tissue evidence="1">Root</tissue>
    </source>
</reference>
<dbReference type="STRING" id="56857.A0A200QYD1"/>
<dbReference type="OrthoDB" id="1732459at2759"/>
<organism evidence="1 2">
    <name type="scientific">Macleaya cordata</name>
    <name type="common">Five-seeded plume-poppy</name>
    <name type="synonym">Bocconia cordata</name>
    <dbReference type="NCBI Taxonomy" id="56857"/>
    <lineage>
        <taxon>Eukaryota</taxon>
        <taxon>Viridiplantae</taxon>
        <taxon>Streptophyta</taxon>
        <taxon>Embryophyta</taxon>
        <taxon>Tracheophyta</taxon>
        <taxon>Spermatophyta</taxon>
        <taxon>Magnoliopsida</taxon>
        <taxon>Ranunculales</taxon>
        <taxon>Papaveraceae</taxon>
        <taxon>Papaveroideae</taxon>
        <taxon>Macleaya</taxon>
    </lineage>
</organism>
<sequence>MQPTPYSSLMFCPRNPAMEIGSSDFPNARSAMNLALAKALYGIDVAFKEQFTM</sequence>
<dbReference type="Proteomes" id="UP000195402">
    <property type="component" value="Unassembled WGS sequence"/>
</dbReference>
<keyword evidence="2" id="KW-1185">Reference proteome</keyword>
<dbReference type="InParanoid" id="A0A200QYD1"/>
<dbReference type="EMBL" id="MVGT01000756">
    <property type="protein sequence ID" value="OVA15474.1"/>
    <property type="molecule type" value="Genomic_DNA"/>
</dbReference>
<gene>
    <name evidence="1" type="ORF">BVC80_9039g25</name>
</gene>
<name>A0A200QYD1_MACCD</name>
<accession>A0A200QYD1</accession>